<dbReference type="PANTHER" id="PTHR48049:SF126">
    <property type="entry name" value="ANTHOCYANIDIN 3-O-GLUCOSIDE 2''-O-GLUCOSYLTRANSFERASE-RELATED"/>
    <property type="match status" value="1"/>
</dbReference>
<dbReference type="CDD" id="cd03784">
    <property type="entry name" value="GT1_Gtf-like"/>
    <property type="match status" value="1"/>
</dbReference>
<dbReference type="FunFam" id="3.40.50.2000:FF:000087">
    <property type="entry name" value="Glycosyltransferase"/>
    <property type="match status" value="1"/>
</dbReference>
<dbReference type="InterPro" id="IPR050481">
    <property type="entry name" value="UDP-glycosyltransf_plant"/>
</dbReference>
<keyword evidence="2" id="KW-0328">Glycosyltransferase</keyword>
<reference evidence="4" key="1">
    <citation type="submission" date="2023-07" db="EMBL/GenBank/DDBJ databases">
        <authorList>
            <person name="Wang H."/>
            <person name="Wang Z."/>
            <person name="Ye M."/>
        </authorList>
    </citation>
    <scope>NUCLEOTIDE SEQUENCE</scope>
</reference>
<dbReference type="InterPro" id="IPR002213">
    <property type="entry name" value="UDP_glucos_trans"/>
</dbReference>
<dbReference type="FunFam" id="3.40.50.2000:FF:000037">
    <property type="entry name" value="Glycosyltransferase"/>
    <property type="match status" value="1"/>
</dbReference>
<organism evidence="4">
    <name type="scientific">Glycyrrhiza lepidota</name>
    <name type="common">American licorice</name>
    <dbReference type="NCBI Taxonomy" id="47080"/>
    <lineage>
        <taxon>Eukaryota</taxon>
        <taxon>Viridiplantae</taxon>
        <taxon>Streptophyta</taxon>
        <taxon>Embryophyta</taxon>
        <taxon>Tracheophyta</taxon>
        <taxon>Spermatophyta</taxon>
        <taxon>Magnoliopsida</taxon>
        <taxon>eudicotyledons</taxon>
        <taxon>Gunneridae</taxon>
        <taxon>Pentapetalae</taxon>
        <taxon>rosids</taxon>
        <taxon>fabids</taxon>
        <taxon>Fabales</taxon>
        <taxon>Fabaceae</taxon>
        <taxon>Papilionoideae</taxon>
        <taxon>50 kb inversion clade</taxon>
        <taxon>NPAAA clade</taxon>
        <taxon>Hologalegina</taxon>
        <taxon>IRL clade</taxon>
        <taxon>Galegeae</taxon>
        <taxon>Glycyrrhiza</taxon>
    </lineage>
</organism>
<evidence type="ECO:0000256" key="2">
    <source>
        <dbReference type="ARBA" id="ARBA00022676"/>
    </source>
</evidence>
<proteinExistence type="evidence at transcript level"/>
<evidence type="ECO:0000256" key="3">
    <source>
        <dbReference type="ARBA" id="ARBA00022679"/>
    </source>
</evidence>
<comment type="similarity">
    <text evidence="1">Belongs to the UDP-glycosyltransferase family.</text>
</comment>
<dbReference type="PANTHER" id="PTHR48049">
    <property type="entry name" value="GLYCOSYLTRANSFERASE"/>
    <property type="match status" value="1"/>
</dbReference>
<accession>A0AA51VJK8</accession>
<name>A0AA51VJK8_9FABA</name>
<dbReference type="Gene3D" id="3.40.50.2000">
    <property type="entry name" value="Glycogen Phosphorylase B"/>
    <property type="match status" value="2"/>
</dbReference>
<evidence type="ECO:0000313" key="4">
    <source>
        <dbReference type="EMBL" id="WMX26837.1"/>
    </source>
</evidence>
<sequence length="458" mass="51007">MDAPSLHIAMFPWFAMGHLTPYLHLSNKLAKRGHKISFFIPKRTQSKLEQFNLHPHLITFFPINVPHVNGLPHGAETTSDVSFSLGPLIMTAMDLTESQIELLLIQLNPQIVFFDFTYWLPKLTCRLGIKSFQYLIVSPATISYTTCPTRMRIGSGGTSNDLMQAPKGYPVSSIKLHAHEAKYLAQKRNWEFGSGVLFYDRLYNGLSLSDAIGFKGCREIEGPYVDYIEEQFGKPVLLSGPVIPEPPNTTLEENWATWLGGFKDGSVIYCALGSEWILPHDQFQELLLGLELTGLPFLAIVKSPIGCDTIEAALPEGFKERVQGKGIVRSGWIQQQLILEHPSVGCFVTHCGAGSLTEALINKCQMVLLPQLDSDHIINARMMGDGNLKVGVEVMKGEEDGLFTKESVYQAVKIVMDDENELGREVRANHTKVKNLFLGPNLEAACVDDFCQKLQDLL</sequence>
<keyword evidence="3" id="KW-0808">Transferase</keyword>
<protein>
    <submittedName>
        <fullName evidence="4">UGT79B185</fullName>
    </submittedName>
</protein>
<dbReference type="SUPFAM" id="SSF53756">
    <property type="entry name" value="UDP-Glycosyltransferase/glycogen phosphorylase"/>
    <property type="match status" value="1"/>
</dbReference>
<dbReference type="EMBL" id="OR372772">
    <property type="protein sequence ID" value="WMX26837.1"/>
    <property type="molecule type" value="mRNA"/>
</dbReference>
<dbReference type="AlphaFoldDB" id="A0AA51VJK8"/>
<dbReference type="GO" id="GO:0035251">
    <property type="term" value="F:UDP-glucosyltransferase activity"/>
    <property type="evidence" value="ECO:0007669"/>
    <property type="project" value="InterPro"/>
</dbReference>
<evidence type="ECO:0000256" key="1">
    <source>
        <dbReference type="ARBA" id="ARBA00009995"/>
    </source>
</evidence>
<dbReference type="Pfam" id="PF00201">
    <property type="entry name" value="UDPGT"/>
    <property type="match status" value="1"/>
</dbReference>